<accession>A0ABC8S888</accession>
<evidence type="ECO:0000256" key="8">
    <source>
        <dbReference type="ARBA" id="ARBA00022989"/>
    </source>
</evidence>
<evidence type="ECO:0000313" key="12">
    <source>
        <dbReference type="Proteomes" id="UP001642360"/>
    </source>
</evidence>
<dbReference type="Pfam" id="PF00560">
    <property type="entry name" value="LRR_1"/>
    <property type="match status" value="3"/>
</dbReference>
<organism evidence="11 12">
    <name type="scientific">Ilex paraguariensis</name>
    <name type="common">yerba mate</name>
    <dbReference type="NCBI Taxonomy" id="185542"/>
    <lineage>
        <taxon>Eukaryota</taxon>
        <taxon>Viridiplantae</taxon>
        <taxon>Streptophyta</taxon>
        <taxon>Embryophyta</taxon>
        <taxon>Tracheophyta</taxon>
        <taxon>Spermatophyta</taxon>
        <taxon>Magnoliopsida</taxon>
        <taxon>eudicotyledons</taxon>
        <taxon>Gunneridae</taxon>
        <taxon>Pentapetalae</taxon>
        <taxon>asterids</taxon>
        <taxon>campanulids</taxon>
        <taxon>Aquifoliales</taxon>
        <taxon>Aquifoliaceae</taxon>
        <taxon>Ilex</taxon>
    </lineage>
</organism>
<keyword evidence="6" id="KW-0732">Signal</keyword>
<name>A0ABC8S888_9AQUA</name>
<keyword evidence="9" id="KW-0472">Membrane</keyword>
<keyword evidence="7" id="KW-0677">Repeat</keyword>
<dbReference type="InterPro" id="IPR032675">
    <property type="entry name" value="LRR_dom_sf"/>
</dbReference>
<comment type="similarity">
    <text evidence="2">Belongs to the RLP family.</text>
</comment>
<keyword evidence="4" id="KW-0433">Leucine-rich repeat</keyword>
<evidence type="ECO:0000256" key="9">
    <source>
        <dbReference type="ARBA" id="ARBA00023136"/>
    </source>
</evidence>
<dbReference type="InterPro" id="IPR001611">
    <property type="entry name" value="Leu-rich_rpt"/>
</dbReference>
<gene>
    <name evidence="11" type="ORF">ILEXP_LOCUS21406</name>
</gene>
<dbReference type="GO" id="GO:0005886">
    <property type="term" value="C:plasma membrane"/>
    <property type="evidence" value="ECO:0007669"/>
    <property type="project" value="UniProtKB-SubCell"/>
</dbReference>
<evidence type="ECO:0000256" key="7">
    <source>
        <dbReference type="ARBA" id="ARBA00022737"/>
    </source>
</evidence>
<dbReference type="InterPro" id="IPR051502">
    <property type="entry name" value="RLP_Defense_Trigger"/>
</dbReference>
<evidence type="ECO:0000256" key="1">
    <source>
        <dbReference type="ARBA" id="ARBA00004236"/>
    </source>
</evidence>
<keyword evidence="12" id="KW-1185">Reference proteome</keyword>
<dbReference type="Pfam" id="PF13855">
    <property type="entry name" value="LRR_8"/>
    <property type="match status" value="1"/>
</dbReference>
<sequence length="322" mass="35484">MSNNLFDGHIPSFGGIRSLLVLDLSNNHLSGGISGDLAMGLSSLKVLKLSNNSLHGRIFAIIFNLTSLVFWYLNNNYFLGKIPDCFSNASFLEGVDIRNNHLSGVLPQWIGNKSYLEEIYLAKNQLEGPVPIVNSLSGSIPRCLTNLTFESNYAKSVTGSKYDLFPPGISQFSLYSSYFESIRLPNVKEKVEFPTKGWSYSYDGNILIFMSGIDFSCNQLTGKIPSKMGNLSELHSLNVSHNNLTGSIPTTFSNLRHIGSLDLSYTNLNGSIPSELTELNTLVVCSVAHNNLTGKTPDFKAQFATFNEISYEGNPHLWTSIT</sequence>
<dbReference type="PRINTS" id="PR00019">
    <property type="entry name" value="LEURICHRPT"/>
</dbReference>
<reference evidence="11 12" key="1">
    <citation type="submission" date="2024-02" db="EMBL/GenBank/DDBJ databases">
        <authorList>
            <person name="Vignale AGUSTIN F."/>
            <person name="Sosa J E."/>
            <person name="Modenutti C."/>
        </authorList>
    </citation>
    <scope>NUCLEOTIDE SEQUENCE [LARGE SCALE GENOMIC DNA]</scope>
</reference>
<dbReference type="AlphaFoldDB" id="A0ABC8S888"/>
<dbReference type="Gene3D" id="3.80.10.10">
    <property type="entry name" value="Ribonuclease Inhibitor"/>
    <property type="match status" value="1"/>
</dbReference>
<dbReference type="PANTHER" id="PTHR48062:SF52">
    <property type="entry name" value="RECEPTOR-LIKE PROTEIN 8-RELATED"/>
    <property type="match status" value="1"/>
</dbReference>
<evidence type="ECO:0000313" key="11">
    <source>
        <dbReference type="EMBL" id="CAK9153158.1"/>
    </source>
</evidence>
<keyword evidence="3" id="KW-1003">Cell membrane</keyword>
<comment type="caution">
    <text evidence="11">The sequence shown here is derived from an EMBL/GenBank/DDBJ whole genome shotgun (WGS) entry which is preliminary data.</text>
</comment>
<protein>
    <submittedName>
        <fullName evidence="11">Uncharacterized protein</fullName>
    </submittedName>
</protein>
<dbReference type="PANTHER" id="PTHR48062">
    <property type="entry name" value="RECEPTOR-LIKE PROTEIN 14"/>
    <property type="match status" value="1"/>
</dbReference>
<evidence type="ECO:0000256" key="6">
    <source>
        <dbReference type="ARBA" id="ARBA00022729"/>
    </source>
</evidence>
<proteinExistence type="inferred from homology"/>
<dbReference type="Proteomes" id="UP001642360">
    <property type="component" value="Unassembled WGS sequence"/>
</dbReference>
<comment type="subcellular location">
    <subcellularLocation>
        <location evidence="1">Cell membrane</location>
    </subcellularLocation>
    <subcellularLocation>
        <location evidence="10">Endomembrane system</location>
        <topology evidence="10">Single-pass membrane protein</topology>
    </subcellularLocation>
</comment>
<dbReference type="GO" id="GO:0012505">
    <property type="term" value="C:endomembrane system"/>
    <property type="evidence" value="ECO:0007669"/>
    <property type="project" value="UniProtKB-SubCell"/>
</dbReference>
<keyword evidence="5" id="KW-0812">Transmembrane</keyword>
<evidence type="ECO:0000256" key="4">
    <source>
        <dbReference type="ARBA" id="ARBA00022614"/>
    </source>
</evidence>
<keyword evidence="8" id="KW-1133">Transmembrane helix</keyword>
<dbReference type="EMBL" id="CAUOFW020002358">
    <property type="protein sequence ID" value="CAK9153158.1"/>
    <property type="molecule type" value="Genomic_DNA"/>
</dbReference>
<evidence type="ECO:0000256" key="5">
    <source>
        <dbReference type="ARBA" id="ARBA00022692"/>
    </source>
</evidence>
<dbReference type="FunFam" id="3.80.10.10:FF:000383">
    <property type="entry name" value="Leucine-rich repeat receptor protein kinase EMS1"/>
    <property type="match status" value="1"/>
</dbReference>
<dbReference type="SUPFAM" id="SSF52058">
    <property type="entry name" value="L domain-like"/>
    <property type="match status" value="1"/>
</dbReference>
<evidence type="ECO:0000256" key="2">
    <source>
        <dbReference type="ARBA" id="ARBA00009592"/>
    </source>
</evidence>
<evidence type="ECO:0000256" key="10">
    <source>
        <dbReference type="ARBA" id="ARBA00037847"/>
    </source>
</evidence>
<evidence type="ECO:0000256" key="3">
    <source>
        <dbReference type="ARBA" id="ARBA00022475"/>
    </source>
</evidence>